<dbReference type="AlphaFoldDB" id="A0A848DNT9"/>
<keyword evidence="3" id="KW-1185">Reference proteome</keyword>
<dbReference type="PANTHER" id="PTHR42791">
    <property type="entry name" value="GNAT FAMILY ACETYLTRANSFERASE"/>
    <property type="match status" value="1"/>
</dbReference>
<dbReference type="PANTHER" id="PTHR42791:SF1">
    <property type="entry name" value="N-ACETYLTRANSFERASE DOMAIN-CONTAINING PROTEIN"/>
    <property type="match status" value="1"/>
</dbReference>
<sequence length="204" mass="22218">MTGIEASVRTAAAADVPGLSRMLARAFHDDPVITWLFPDEAARLRRARLTFAVFTGRLHLPGGGVQVAAGPDGTPAAAALWDPPGQWRTPISRMITTVPAIVRAMGRRTWFGLRYSAATEKVHPTRPHWYLATLGTEPALQGEGLGSRLLRARLADCDRSGVPAYLESSKPANIGYYERFGFTVTGELTLPNGGPTIWPMWREP</sequence>
<name>A0A848DNT9_9PSEU</name>
<comment type="caution">
    <text evidence="2">The sequence shown here is derived from an EMBL/GenBank/DDBJ whole genome shotgun (WGS) entry which is preliminary data.</text>
</comment>
<proteinExistence type="predicted"/>
<reference evidence="2 3" key="1">
    <citation type="submission" date="2020-04" db="EMBL/GenBank/DDBJ databases">
        <authorList>
            <person name="Klaysubun C."/>
            <person name="Duangmal K."/>
            <person name="Lipun K."/>
        </authorList>
    </citation>
    <scope>NUCLEOTIDE SEQUENCE [LARGE SCALE GENOMIC DNA]</scope>
    <source>
        <strain evidence="2 3">DSM 45300</strain>
    </source>
</reference>
<dbReference type="Pfam" id="PF00583">
    <property type="entry name" value="Acetyltransf_1"/>
    <property type="match status" value="1"/>
</dbReference>
<accession>A0A848DNT9</accession>
<organism evidence="2 3">
    <name type="scientific">Pseudonocardia bannensis</name>
    <dbReference type="NCBI Taxonomy" id="630973"/>
    <lineage>
        <taxon>Bacteria</taxon>
        <taxon>Bacillati</taxon>
        <taxon>Actinomycetota</taxon>
        <taxon>Actinomycetes</taxon>
        <taxon>Pseudonocardiales</taxon>
        <taxon>Pseudonocardiaceae</taxon>
        <taxon>Pseudonocardia</taxon>
    </lineage>
</organism>
<dbReference type="GO" id="GO:0016747">
    <property type="term" value="F:acyltransferase activity, transferring groups other than amino-acyl groups"/>
    <property type="evidence" value="ECO:0007669"/>
    <property type="project" value="InterPro"/>
</dbReference>
<dbReference type="InterPro" id="IPR000182">
    <property type="entry name" value="GNAT_dom"/>
</dbReference>
<dbReference type="PROSITE" id="PS51186">
    <property type="entry name" value="GNAT"/>
    <property type="match status" value="1"/>
</dbReference>
<keyword evidence="2" id="KW-0808">Transferase</keyword>
<dbReference type="Gene3D" id="3.40.630.30">
    <property type="match status" value="1"/>
</dbReference>
<dbReference type="RefSeq" id="WP_169415151.1">
    <property type="nucleotide sequence ID" value="NZ_JAAXKZ010000112.1"/>
</dbReference>
<evidence type="ECO:0000313" key="2">
    <source>
        <dbReference type="EMBL" id="NMH94467.1"/>
    </source>
</evidence>
<dbReference type="EMBL" id="JAAXKZ010000112">
    <property type="protein sequence ID" value="NMH94467.1"/>
    <property type="molecule type" value="Genomic_DNA"/>
</dbReference>
<dbReference type="InterPro" id="IPR052523">
    <property type="entry name" value="Trichothecene_AcTrans"/>
</dbReference>
<dbReference type="SUPFAM" id="SSF55729">
    <property type="entry name" value="Acyl-CoA N-acyltransferases (Nat)"/>
    <property type="match status" value="1"/>
</dbReference>
<dbReference type="InterPro" id="IPR016181">
    <property type="entry name" value="Acyl_CoA_acyltransferase"/>
</dbReference>
<evidence type="ECO:0000259" key="1">
    <source>
        <dbReference type="PROSITE" id="PS51186"/>
    </source>
</evidence>
<protein>
    <submittedName>
        <fullName evidence="2">GNAT family N-acetyltransferase</fullName>
    </submittedName>
</protein>
<dbReference type="CDD" id="cd04301">
    <property type="entry name" value="NAT_SF"/>
    <property type="match status" value="1"/>
</dbReference>
<dbReference type="Proteomes" id="UP000586918">
    <property type="component" value="Unassembled WGS sequence"/>
</dbReference>
<evidence type="ECO:0000313" key="3">
    <source>
        <dbReference type="Proteomes" id="UP000586918"/>
    </source>
</evidence>
<gene>
    <name evidence="2" type="ORF">HF519_23395</name>
</gene>
<feature type="domain" description="N-acetyltransferase" evidence="1">
    <location>
        <begin position="6"/>
        <end position="203"/>
    </location>
</feature>